<dbReference type="Proteomes" id="UP000241193">
    <property type="component" value="Unassembled WGS sequence"/>
</dbReference>
<dbReference type="SUPFAM" id="SSF51161">
    <property type="entry name" value="Trimeric LpxA-like enzymes"/>
    <property type="match status" value="1"/>
</dbReference>
<dbReference type="Gene3D" id="2.160.10.10">
    <property type="entry name" value="Hexapeptide repeat proteins"/>
    <property type="match status" value="1"/>
</dbReference>
<dbReference type="InterPro" id="IPR011004">
    <property type="entry name" value="Trimer_LpxA-like_sf"/>
</dbReference>
<dbReference type="AlphaFoldDB" id="A0A2T4IHW0"/>
<protein>
    <recommendedName>
        <fullName evidence="4">Acetyltransferase</fullName>
    </recommendedName>
</protein>
<dbReference type="PANTHER" id="PTHR43300">
    <property type="entry name" value="ACETYLTRANSFERASE"/>
    <property type="match status" value="1"/>
</dbReference>
<accession>A0A2T4IHW0</accession>
<dbReference type="InterPro" id="IPR050179">
    <property type="entry name" value="Trans_hexapeptide_repeat"/>
</dbReference>
<evidence type="ECO:0000313" key="2">
    <source>
        <dbReference type="EMBL" id="PTD97358.1"/>
    </source>
</evidence>
<keyword evidence="3" id="KW-1185">Reference proteome</keyword>
<proteinExistence type="inferred from homology"/>
<gene>
    <name evidence="2" type="ORF">C8261_04965</name>
</gene>
<comment type="similarity">
    <text evidence="1">Belongs to the transferase hexapeptide repeat family.</text>
</comment>
<name>A0A2T4IHW0_9RHOO</name>
<reference evidence="2 3" key="1">
    <citation type="submission" date="2018-03" db="EMBL/GenBank/DDBJ databases">
        <authorList>
            <person name="Keele B.F."/>
        </authorList>
    </citation>
    <scope>NUCLEOTIDE SEQUENCE [LARGE SCALE GENOMIC DNA]</scope>
    <source>
        <strain evidence="2 3">D20</strain>
    </source>
</reference>
<organism evidence="2 3">
    <name type="scientific">Pseudothauera lacus</name>
    <dbReference type="NCBI Taxonomy" id="2136175"/>
    <lineage>
        <taxon>Bacteria</taxon>
        <taxon>Pseudomonadati</taxon>
        <taxon>Pseudomonadota</taxon>
        <taxon>Betaproteobacteria</taxon>
        <taxon>Rhodocyclales</taxon>
        <taxon>Zoogloeaceae</taxon>
        <taxon>Pseudothauera</taxon>
    </lineage>
</organism>
<dbReference type="CDD" id="cd03349">
    <property type="entry name" value="LbH_XAT"/>
    <property type="match status" value="1"/>
</dbReference>
<dbReference type="InterPro" id="IPR001451">
    <property type="entry name" value="Hexapep"/>
</dbReference>
<evidence type="ECO:0008006" key="4">
    <source>
        <dbReference type="Google" id="ProtNLM"/>
    </source>
</evidence>
<dbReference type="OrthoDB" id="272049at2"/>
<evidence type="ECO:0000313" key="3">
    <source>
        <dbReference type="Proteomes" id="UP000241193"/>
    </source>
</evidence>
<comment type="caution">
    <text evidence="2">The sequence shown here is derived from an EMBL/GenBank/DDBJ whole genome shotgun (WGS) entry which is preliminary data.</text>
</comment>
<sequence>MRLTEDVCAQILQATDGVRLGSGLSISGRGRFASPCMIYGGGGVMTDVSLGGYSYLVPPFEASHLSIGNYCSIAGGFRVGLGHPVNLLTASPVAWRPWMEGCDFPGRTSYDYLSTRIGSDVWIGTNVIVKAGVSIGDGCFIGAGSVVTRDLPPFSVAAGNPCRVIRSRFNPELLQRILLARWFDHDWRDEQLDWRSPEATLDGIEAALVSGYSRPFVSYYYEIVGDGLQLYREEVSASGSQ</sequence>
<dbReference type="EMBL" id="PZKC01000003">
    <property type="protein sequence ID" value="PTD97358.1"/>
    <property type="molecule type" value="Genomic_DNA"/>
</dbReference>
<reference evidence="2 3" key="2">
    <citation type="submission" date="2018-04" db="EMBL/GenBank/DDBJ databases">
        <title>Thauera lacus sp. nov., isolated from an saline lake in Inner Mongolia, China.</title>
        <authorList>
            <person name="Liang Q.-Y."/>
        </authorList>
    </citation>
    <scope>NUCLEOTIDE SEQUENCE [LARGE SCALE GENOMIC DNA]</scope>
    <source>
        <strain evidence="2 3">D20</strain>
    </source>
</reference>
<evidence type="ECO:0000256" key="1">
    <source>
        <dbReference type="ARBA" id="ARBA00007274"/>
    </source>
</evidence>
<dbReference type="RefSeq" id="WP_107492558.1">
    <property type="nucleotide sequence ID" value="NZ_PZKC01000003.1"/>
</dbReference>
<dbReference type="PANTHER" id="PTHR43300:SF11">
    <property type="entry name" value="ACETYLTRANSFERASE RV3034C-RELATED"/>
    <property type="match status" value="1"/>
</dbReference>
<dbReference type="Pfam" id="PF00132">
    <property type="entry name" value="Hexapep"/>
    <property type="match status" value="1"/>
</dbReference>